<evidence type="ECO:0000313" key="2">
    <source>
        <dbReference type="Proteomes" id="UP000320231"/>
    </source>
</evidence>
<organism evidence="1 2">
    <name type="scientific">Vreelandella sulfidaeris</name>
    <dbReference type="NCBI Taxonomy" id="115553"/>
    <lineage>
        <taxon>Bacteria</taxon>
        <taxon>Pseudomonadati</taxon>
        <taxon>Pseudomonadota</taxon>
        <taxon>Gammaproteobacteria</taxon>
        <taxon>Oceanospirillales</taxon>
        <taxon>Halomonadaceae</taxon>
        <taxon>Vreelandella</taxon>
    </lineage>
</organism>
<dbReference type="Proteomes" id="UP000320231">
    <property type="component" value="Chromosome"/>
</dbReference>
<sequence length="61" mass="6716">MTCVVAATGSFHLNDIRAHIRKHLAAPRPGQYSGNIEYFYPGQWFSGLTHNGLAHKGCFLG</sequence>
<reference evidence="1 2" key="1">
    <citation type="journal article" date="2019" name="Microbiol. Resour. Announc.">
        <title>Complete Genome Sequence of Halomonas sulfidaeris Strain Esulfide1 Isolated from a Metal Sulfide Rock at a Depth of 2,200 Meters, Obtained Using Nanopore Sequencing.</title>
        <authorList>
            <person name="Saito M."/>
            <person name="Nishigata A."/>
            <person name="Galipon J."/>
            <person name="Arakawa K."/>
        </authorList>
    </citation>
    <scope>NUCLEOTIDE SEQUENCE [LARGE SCALE GENOMIC DNA]</scope>
    <source>
        <strain evidence="1 2">ATCC BAA-803</strain>
    </source>
</reference>
<accession>A0A455U869</accession>
<name>A0A455U869_9GAMM</name>
<dbReference type="AlphaFoldDB" id="A0A455U869"/>
<proteinExistence type="predicted"/>
<dbReference type="EMBL" id="AP019514">
    <property type="protein sequence ID" value="BBI59714.1"/>
    <property type="molecule type" value="Genomic_DNA"/>
</dbReference>
<dbReference type="KEGG" id="hsr:HSBAA_10200"/>
<evidence type="ECO:0000313" key="1">
    <source>
        <dbReference type="EMBL" id="BBI59714.1"/>
    </source>
</evidence>
<protein>
    <submittedName>
        <fullName evidence="1">Uncharacterized protein</fullName>
    </submittedName>
</protein>
<gene>
    <name evidence="1" type="ORF">HSBAA_10200</name>
</gene>